<evidence type="ECO:0000313" key="5">
    <source>
        <dbReference type="Proteomes" id="UP000003751"/>
    </source>
</evidence>
<keyword evidence="1" id="KW-1133">Transmembrane helix</keyword>
<keyword evidence="1" id="KW-0812">Transmembrane</keyword>
<protein>
    <recommendedName>
        <fullName evidence="2">DUF7577 domain-containing protein</fullName>
    </recommendedName>
</protein>
<keyword evidence="1" id="KW-0472">Membrane</keyword>
<dbReference type="Proteomes" id="UP000003751">
    <property type="component" value="Unassembled WGS sequence"/>
</dbReference>
<evidence type="ECO:0000313" key="4">
    <source>
        <dbReference type="EMBL" id="SHK65368.1"/>
    </source>
</evidence>
<feature type="domain" description="DUF7577" evidence="2">
    <location>
        <begin position="65"/>
        <end position="89"/>
    </location>
</feature>
<dbReference type="OrthoDB" id="330661at2157"/>
<accession>E7QP59</accession>
<dbReference type="PATRIC" id="fig|797209.4.peg.483"/>
<proteinExistence type="predicted"/>
<dbReference type="STRING" id="797209.GCA_000376445_01717"/>
<reference evidence="6" key="3">
    <citation type="submission" date="2016-11" db="EMBL/GenBank/DDBJ databases">
        <authorList>
            <person name="Varghese N."/>
            <person name="Submissions S."/>
        </authorList>
    </citation>
    <scope>NUCLEOTIDE SEQUENCE [LARGE SCALE GENOMIC DNA]</scope>
    <source>
        <strain evidence="6">DX253</strain>
    </source>
</reference>
<dbReference type="AlphaFoldDB" id="E7QP59"/>
<evidence type="ECO:0000313" key="6">
    <source>
        <dbReference type="Proteomes" id="UP000184203"/>
    </source>
</evidence>
<evidence type="ECO:0000313" key="3">
    <source>
        <dbReference type="EMBL" id="EFW93975.1"/>
    </source>
</evidence>
<sequence>MNVWGWIILYVVLFVGLQLLIYRYLRSEDDSPLFASTPSGPDGRVPDDIHRESILEEFNESDSDRRVCPHCGTENGTEYTFCRECIGPLGVW</sequence>
<evidence type="ECO:0000259" key="2">
    <source>
        <dbReference type="Pfam" id="PF24463"/>
    </source>
</evidence>
<gene>
    <name evidence="4" type="ORF">SAMN05444342_1989</name>
    <name evidence="3" type="ORF">ZOD2009_02490</name>
</gene>
<dbReference type="Proteomes" id="UP000184203">
    <property type="component" value="Unassembled WGS sequence"/>
</dbReference>
<dbReference type="Pfam" id="PF24463">
    <property type="entry name" value="DUF7577"/>
    <property type="match status" value="1"/>
</dbReference>
<feature type="transmembrane region" description="Helical" evidence="1">
    <location>
        <begin position="6"/>
        <end position="25"/>
    </location>
</feature>
<dbReference type="EMBL" id="FRAN01000002">
    <property type="protein sequence ID" value="SHK65368.1"/>
    <property type="molecule type" value="Genomic_DNA"/>
</dbReference>
<organism evidence="3 5">
    <name type="scientific">Haladaptatus paucihalophilus DX253</name>
    <dbReference type="NCBI Taxonomy" id="797209"/>
    <lineage>
        <taxon>Archaea</taxon>
        <taxon>Methanobacteriati</taxon>
        <taxon>Methanobacteriota</taxon>
        <taxon>Stenosarchaea group</taxon>
        <taxon>Halobacteria</taxon>
        <taxon>Halobacteriales</taxon>
        <taxon>Haladaptataceae</taxon>
        <taxon>Haladaptatus</taxon>
    </lineage>
</organism>
<reference evidence="3 5" key="1">
    <citation type="journal article" date="2014" name="ISME J.">
        <title>Trehalose/2-sulfotrehalose biosynthesis and glycine-betaine uptake are widely spread mechanisms for osmoadaptation in the Halobacteriales.</title>
        <authorList>
            <person name="Youssef N.H."/>
            <person name="Savage-Ashlock K.N."/>
            <person name="McCully A.L."/>
            <person name="Luedtke B."/>
            <person name="Shaw E.I."/>
            <person name="Hoff W.D."/>
            <person name="Elshahed M.S."/>
        </authorList>
    </citation>
    <scope>NUCLEOTIDE SEQUENCE [LARGE SCALE GENOMIC DNA]</scope>
    <source>
        <strain evidence="3 5">DX253</strain>
    </source>
</reference>
<dbReference type="InterPro" id="IPR055999">
    <property type="entry name" value="DUF7577"/>
</dbReference>
<dbReference type="eggNOG" id="arCOG04741">
    <property type="taxonomic scope" value="Archaea"/>
</dbReference>
<keyword evidence="6" id="KW-1185">Reference proteome</keyword>
<dbReference type="EMBL" id="AEMG01000002">
    <property type="protein sequence ID" value="EFW93975.1"/>
    <property type="molecule type" value="Genomic_DNA"/>
</dbReference>
<evidence type="ECO:0000256" key="1">
    <source>
        <dbReference type="SAM" id="Phobius"/>
    </source>
</evidence>
<reference evidence="4" key="2">
    <citation type="submission" date="2016-11" db="EMBL/GenBank/DDBJ databases">
        <authorList>
            <person name="Jaros S."/>
            <person name="Januszkiewicz K."/>
            <person name="Wedrychowicz H."/>
        </authorList>
    </citation>
    <scope>NUCLEOTIDE SEQUENCE [LARGE SCALE GENOMIC DNA]</scope>
    <source>
        <strain evidence="4">DX253</strain>
    </source>
</reference>
<name>E7QP59_HALPU</name>